<proteinExistence type="predicted"/>
<keyword evidence="3 6" id="KW-0812">Transmembrane</keyword>
<accession>A0A193GHI4</accession>
<dbReference type="EMBL" id="CP016172">
    <property type="protein sequence ID" value="ANN78744.1"/>
    <property type="molecule type" value="Genomic_DNA"/>
</dbReference>
<dbReference type="InterPro" id="IPR010432">
    <property type="entry name" value="RDD"/>
</dbReference>
<evidence type="ECO:0000313" key="9">
    <source>
        <dbReference type="Proteomes" id="UP000091926"/>
    </source>
</evidence>
<dbReference type="AlphaFoldDB" id="A0A193GHI4"/>
<feature type="domain" description="RDD" evidence="7">
    <location>
        <begin position="11"/>
        <end position="158"/>
    </location>
</feature>
<dbReference type="RefSeq" id="WP_066660324.1">
    <property type="nucleotide sequence ID" value="NZ_CBCSCL010000004.1"/>
</dbReference>
<dbReference type="Proteomes" id="UP000091926">
    <property type="component" value="Chromosome"/>
</dbReference>
<feature type="transmembrane region" description="Helical" evidence="6">
    <location>
        <begin position="98"/>
        <end position="119"/>
    </location>
</feature>
<keyword evidence="9" id="KW-1185">Reference proteome</keyword>
<dbReference type="GO" id="GO:0005886">
    <property type="term" value="C:plasma membrane"/>
    <property type="evidence" value="ECO:0007669"/>
    <property type="project" value="UniProtKB-SubCell"/>
</dbReference>
<feature type="transmembrane region" description="Helical" evidence="6">
    <location>
        <begin position="16"/>
        <end position="37"/>
    </location>
</feature>
<evidence type="ECO:0000259" key="7">
    <source>
        <dbReference type="Pfam" id="PF06271"/>
    </source>
</evidence>
<dbReference type="InterPro" id="IPR051791">
    <property type="entry name" value="Pra-immunoreactive"/>
</dbReference>
<evidence type="ECO:0000256" key="3">
    <source>
        <dbReference type="ARBA" id="ARBA00022692"/>
    </source>
</evidence>
<keyword evidence="4 6" id="KW-1133">Transmembrane helix</keyword>
<evidence type="ECO:0000256" key="4">
    <source>
        <dbReference type="ARBA" id="ARBA00022989"/>
    </source>
</evidence>
<feature type="transmembrane region" description="Helical" evidence="6">
    <location>
        <begin position="52"/>
        <end position="69"/>
    </location>
</feature>
<dbReference type="PANTHER" id="PTHR36115:SF10">
    <property type="entry name" value="RDD DOMAIN-CONTAINING PROTEIN"/>
    <property type="match status" value="1"/>
</dbReference>
<reference evidence="8 9" key="1">
    <citation type="submission" date="2016-06" db="EMBL/GenBank/DDBJ databases">
        <title>Complete genome sequences of Bordetella bronchialis and Bordetella flabilis.</title>
        <authorList>
            <person name="LiPuma J.J."/>
            <person name="Spilker T."/>
        </authorList>
    </citation>
    <scope>NUCLEOTIDE SEQUENCE [LARGE SCALE GENOMIC DNA]</scope>
    <source>
        <strain evidence="8 9">AU10664</strain>
    </source>
</reference>
<comment type="subcellular location">
    <subcellularLocation>
        <location evidence="1">Cell membrane</location>
        <topology evidence="1">Multi-pass membrane protein</topology>
    </subcellularLocation>
</comment>
<dbReference type="Pfam" id="PF06271">
    <property type="entry name" value="RDD"/>
    <property type="match status" value="1"/>
</dbReference>
<dbReference type="PANTHER" id="PTHR36115">
    <property type="entry name" value="PROLINE-RICH ANTIGEN HOMOLOG-RELATED"/>
    <property type="match status" value="1"/>
</dbReference>
<evidence type="ECO:0000256" key="1">
    <source>
        <dbReference type="ARBA" id="ARBA00004651"/>
    </source>
</evidence>
<evidence type="ECO:0000256" key="2">
    <source>
        <dbReference type="ARBA" id="ARBA00022475"/>
    </source>
</evidence>
<protein>
    <submittedName>
        <fullName evidence="8">RDD family protein 2</fullName>
    </submittedName>
</protein>
<dbReference type="STRING" id="463014.BAU07_17920"/>
<keyword evidence="5 6" id="KW-0472">Membrane</keyword>
<evidence type="ECO:0000313" key="8">
    <source>
        <dbReference type="EMBL" id="ANN78744.1"/>
    </source>
</evidence>
<dbReference type="KEGG" id="bfz:BAU07_17920"/>
<name>A0A193GHI4_9BORD</name>
<organism evidence="8 9">
    <name type="scientific">Bordetella flabilis</name>
    <dbReference type="NCBI Taxonomy" id="463014"/>
    <lineage>
        <taxon>Bacteria</taxon>
        <taxon>Pseudomonadati</taxon>
        <taxon>Pseudomonadota</taxon>
        <taxon>Betaproteobacteria</taxon>
        <taxon>Burkholderiales</taxon>
        <taxon>Alcaligenaceae</taxon>
        <taxon>Bordetella</taxon>
    </lineage>
</organism>
<evidence type="ECO:0000256" key="6">
    <source>
        <dbReference type="SAM" id="Phobius"/>
    </source>
</evidence>
<keyword evidence="2" id="KW-1003">Cell membrane</keyword>
<evidence type="ECO:0000256" key="5">
    <source>
        <dbReference type="ARBA" id="ARBA00023136"/>
    </source>
</evidence>
<gene>
    <name evidence="8" type="ORF">BAU07_17920</name>
</gene>
<dbReference type="OrthoDB" id="5298807at2"/>
<sequence>MNSVPSNATPRRLRRFACMMYEAVLLFGVVFLAGYLFDTLTQSRNALMLRHVRQGWLFLALGVYFILCWRRTGQTLPMKTWHIRLVDQAGNVPALPRLMLRYVLAWILPLAAALAVWWISRISHWPATLMFIVAAPFSIFVGSWFDADGQFLHDRWAGTRLITASPAPRRADKAPKAPLRA</sequence>
<feature type="transmembrane region" description="Helical" evidence="6">
    <location>
        <begin position="125"/>
        <end position="145"/>
    </location>
</feature>